<sequence>MTDIKARWYPRALLSLSMPSDVGVQYGRPVTPLYGPHLPRRAEHDLAARLADILSDPNHPTPRSGNALAALMLETNGLDRTPHATEDSSASTPLSEFSMFEALEFETQKGQEAIARAEYAETQVKEMFSRACDAEEARARAEKQCMLERQELSRCRDQLQRLQQDLQEARENVMKLVEERDAEQRLVQKEKDERRKAQNALRNYQAREEGREEGIKQGMARQFQQERTRVWQAGYDEGYGQGRTEGFDEGKKVGQKQGFTKGRERGRKEERKNAMEAFDHFLNEEMGAERGSEEWVHRWAESVYYAQDNDTVVRDNSRD</sequence>
<evidence type="ECO:0000313" key="3">
    <source>
        <dbReference type="Proteomes" id="UP000559256"/>
    </source>
</evidence>
<reference evidence="2 3" key="1">
    <citation type="journal article" date="2020" name="ISME J.">
        <title>Uncovering the hidden diversity of litter-decomposition mechanisms in mushroom-forming fungi.</title>
        <authorList>
            <person name="Floudas D."/>
            <person name="Bentzer J."/>
            <person name="Ahren D."/>
            <person name="Johansson T."/>
            <person name="Persson P."/>
            <person name="Tunlid A."/>
        </authorList>
    </citation>
    <scope>NUCLEOTIDE SEQUENCE [LARGE SCALE GENOMIC DNA]</scope>
    <source>
        <strain evidence="2 3">CBS 291.85</strain>
    </source>
</reference>
<evidence type="ECO:0000256" key="1">
    <source>
        <dbReference type="SAM" id="MobiDB-lite"/>
    </source>
</evidence>
<gene>
    <name evidence="2" type="ORF">D9758_002020</name>
</gene>
<name>A0A8H5GTZ3_9AGAR</name>
<feature type="region of interest" description="Disordered" evidence="1">
    <location>
        <begin position="241"/>
        <end position="274"/>
    </location>
</feature>
<dbReference type="EMBL" id="JAACJM010000010">
    <property type="protein sequence ID" value="KAF5370815.1"/>
    <property type="molecule type" value="Genomic_DNA"/>
</dbReference>
<evidence type="ECO:0000313" key="2">
    <source>
        <dbReference type="EMBL" id="KAF5370815.1"/>
    </source>
</evidence>
<feature type="compositionally biased region" description="Basic and acidic residues" evidence="1">
    <location>
        <begin position="205"/>
        <end position="215"/>
    </location>
</feature>
<accession>A0A8H5GTZ3</accession>
<dbReference type="OrthoDB" id="2309723at2759"/>
<dbReference type="Proteomes" id="UP000559256">
    <property type="component" value="Unassembled WGS sequence"/>
</dbReference>
<comment type="caution">
    <text evidence="2">The sequence shown here is derived from an EMBL/GenBank/DDBJ whole genome shotgun (WGS) entry which is preliminary data.</text>
</comment>
<organism evidence="2 3">
    <name type="scientific">Tetrapyrgos nigripes</name>
    <dbReference type="NCBI Taxonomy" id="182062"/>
    <lineage>
        <taxon>Eukaryota</taxon>
        <taxon>Fungi</taxon>
        <taxon>Dikarya</taxon>
        <taxon>Basidiomycota</taxon>
        <taxon>Agaricomycotina</taxon>
        <taxon>Agaricomycetes</taxon>
        <taxon>Agaricomycetidae</taxon>
        <taxon>Agaricales</taxon>
        <taxon>Marasmiineae</taxon>
        <taxon>Marasmiaceae</taxon>
        <taxon>Tetrapyrgos</taxon>
    </lineage>
</organism>
<keyword evidence="3" id="KW-1185">Reference proteome</keyword>
<feature type="region of interest" description="Disordered" evidence="1">
    <location>
        <begin position="188"/>
        <end position="221"/>
    </location>
</feature>
<feature type="compositionally biased region" description="Basic and acidic residues" evidence="1">
    <location>
        <begin position="261"/>
        <end position="274"/>
    </location>
</feature>
<proteinExistence type="predicted"/>
<protein>
    <submittedName>
        <fullName evidence="2">Uncharacterized protein</fullName>
    </submittedName>
</protein>
<dbReference type="AlphaFoldDB" id="A0A8H5GTZ3"/>